<proteinExistence type="predicted"/>
<dbReference type="PANTHER" id="PTHR32343">
    <property type="entry name" value="SERINE/ARGININE-RICH SPLICING FACTOR"/>
    <property type="match status" value="1"/>
</dbReference>
<feature type="compositionally biased region" description="Basic and acidic residues" evidence="3">
    <location>
        <begin position="375"/>
        <end position="392"/>
    </location>
</feature>
<dbReference type="GO" id="GO:0005654">
    <property type="term" value="C:nucleoplasm"/>
    <property type="evidence" value="ECO:0007669"/>
    <property type="project" value="TreeGrafter"/>
</dbReference>
<dbReference type="EMBL" id="VCGU01000005">
    <property type="protein sequence ID" value="TRY75461.1"/>
    <property type="molecule type" value="Genomic_DNA"/>
</dbReference>
<evidence type="ECO:0000256" key="2">
    <source>
        <dbReference type="PROSITE-ProRule" id="PRU00176"/>
    </source>
</evidence>
<reference evidence="5 6" key="1">
    <citation type="journal article" date="2018" name="Nat. Ecol. Evol.">
        <title>Genomic signatures of mitonuclear coevolution across populations of Tigriopus californicus.</title>
        <authorList>
            <person name="Barreto F.S."/>
            <person name="Watson E.T."/>
            <person name="Lima T.G."/>
            <person name="Willett C.S."/>
            <person name="Edmands S."/>
            <person name="Li W."/>
            <person name="Burton R.S."/>
        </authorList>
    </citation>
    <scope>NUCLEOTIDE SEQUENCE [LARGE SCALE GENOMIC DNA]</scope>
    <source>
        <strain evidence="5 6">San Diego</strain>
    </source>
</reference>
<dbReference type="GO" id="GO:0003723">
    <property type="term" value="F:RNA binding"/>
    <property type="evidence" value="ECO:0007669"/>
    <property type="project" value="UniProtKB-UniRule"/>
</dbReference>
<feature type="compositionally biased region" description="Basic residues" evidence="3">
    <location>
        <begin position="308"/>
        <end position="374"/>
    </location>
</feature>
<feature type="compositionally biased region" description="Basic residues" evidence="3">
    <location>
        <begin position="287"/>
        <end position="300"/>
    </location>
</feature>
<keyword evidence="6" id="KW-1185">Reference proteome</keyword>
<feature type="region of interest" description="Disordered" evidence="3">
    <location>
        <begin position="273"/>
        <end position="540"/>
    </location>
</feature>
<dbReference type="SUPFAM" id="SSF54928">
    <property type="entry name" value="RNA-binding domain, RBD"/>
    <property type="match status" value="2"/>
</dbReference>
<evidence type="ECO:0000313" key="6">
    <source>
        <dbReference type="Proteomes" id="UP000318571"/>
    </source>
</evidence>
<accession>A0A553PCP6</accession>
<dbReference type="InterPro" id="IPR035979">
    <property type="entry name" value="RBD_domain_sf"/>
</dbReference>
<dbReference type="PROSITE" id="PS50102">
    <property type="entry name" value="RRM"/>
    <property type="match status" value="1"/>
</dbReference>
<dbReference type="OrthoDB" id="7763451at2759"/>
<dbReference type="OMA" id="ADDRHEE"/>
<dbReference type="Gene3D" id="3.30.70.330">
    <property type="match status" value="2"/>
</dbReference>
<name>A0A553PCP6_TIGCA</name>
<dbReference type="AlphaFoldDB" id="A0A553PCP6"/>
<keyword evidence="1 2" id="KW-0694">RNA-binding</keyword>
<dbReference type="STRING" id="6832.A0A553PCP6"/>
<feature type="compositionally biased region" description="Basic residues" evidence="3">
    <location>
        <begin position="409"/>
        <end position="487"/>
    </location>
</feature>
<dbReference type="InterPro" id="IPR012677">
    <property type="entry name" value="Nucleotide-bd_a/b_plait_sf"/>
</dbReference>
<feature type="domain" description="RRM" evidence="4">
    <location>
        <begin position="163"/>
        <end position="238"/>
    </location>
</feature>
<evidence type="ECO:0000256" key="1">
    <source>
        <dbReference type="ARBA" id="ARBA00022884"/>
    </source>
</evidence>
<feature type="compositionally biased region" description="Basic and acidic residues" evidence="3">
    <location>
        <begin position="515"/>
        <end position="526"/>
    </location>
</feature>
<dbReference type="Proteomes" id="UP000318571">
    <property type="component" value="Chromosome 2"/>
</dbReference>
<dbReference type="InterPro" id="IPR000504">
    <property type="entry name" value="RRM_dom"/>
</dbReference>
<evidence type="ECO:0000256" key="3">
    <source>
        <dbReference type="SAM" id="MobiDB-lite"/>
    </source>
</evidence>
<sequence>MDFGSNRVLQVTNIAPQATRDQMLTLFSHIGRVEEIRLYPTVRDAAVYVQVRCCFLRFADPSSLAVAQHLNNTVFIDRAIILTPIGTDLVPDEHTGLIMAQAGGAKRDNGLGGEVKMPPNVVNRVEGHHIVTYDPRLETLSHLPPYPPLPAHASNQEVETIRRTITLFGLDSSVSAQQCMEVFSAAGEVKFFRFCTRENDAEKYALIEFTDQSSVIPALEMNDQQIGNTTIKVNHALTCISKPTNKSNEAAQREIEEAMTKVKEAQSLVSAAVDPLMGMLSGNGRSSRSRSRSHSRRPRSRSRDRGRSHYSSRRSRSRDRRRSRSRRRTRSKDRKRKTRSKSRDRKSRRRSRSRSKDRKKRSSRSRSKDRKRRDKDKDKSESKRSKSEEKNGESGNGKENGSSRDSKSRVRSRSREKRRSRSKDRKRSRSRDRKRSKRSRSRDRKKRSRSKDRKRSKSRDRKRSKSRDRKRSRSKDRKEKKRSRSRDRKVSQNDGKSSKGLKRDYDQEEAGFESPDTKGRPTKTTEESLETQDMEISNSP</sequence>
<evidence type="ECO:0000259" key="4">
    <source>
        <dbReference type="PROSITE" id="PS50102"/>
    </source>
</evidence>
<organism evidence="5 6">
    <name type="scientific">Tigriopus californicus</name>
    <name type="common">Marine copepod</name>
    <dbReference type="NCBI Taxonomy" id="6832"/>
    <lineage>
        <taxon>Eukaryota</taxon>
        <taxon>Metazoa</taxon>
        <taxon>Ecdysozoa</taxon>
        <taxon>Arthropoda</taxon>
        <taxon>Crustacea</taxon>
        <taxon>Multicrustacea</taxon>
        <taxon>Hexanauplia</taxon>
        <taxon>Copepoda</taxon>
        <taxon>Harpacticoida</taxon>
        <taxon>Harpacticidae</taxon>
        <taxon>Tigriopus</taxon>
    </lineage>
</organism>
<dbReference type="Pfam" id="PF00076">
    <property type="entry name" value="RRM_1"/>
    <property type="match status" value="2"/>
</dbReference>
<protein>
    <recommendedName>
        <fullName evidence="4">RRM domain-containing protein</fullName>
    </recommendedName>
</protein>
<comment type="caution">
    <text evidence="5">The sequence shown here is derived from an EMBL/GenBank/DDBJ whole genome shotgun (WGS) entry which is preliminary data.</text>
</comment>
<dbReference type="PANTHER" id="PTHR32343:SF22">
    <property type="entry name" value="LD29830P"/>
    <property type="match status" value="1"/>
</dbReference>
<gene>
    <name evidence="5" type="ORF">TCAL_06416</name>
</gene>
<dbReference type="SMART" id="SM00360">
    <property type="entry name" value="RRM"/>
    <property type="match status" value="2"/>
</dbReference>
<dbReference type="CDD" id="cd12259">
    <property type="entry name" value="RRM_SRSF11_SREK1"/>
    <property type="match status" value="1"/>
</dbReference>
<evidence type="ECO:0000313" key="5">
    <source>
        <dbReference type="EMBL" id="TRY75461.1"/>
    </source>
</evidence>